<dbReference type="Pfam" id="PF00512">
    <property type="entry name" value="HisKA"/>
    <property type="match status" value="1"/>
</dbReference>
<evidence type="ECO:0000259" key="8">
    <source>
        <dbReference type="PROSITE" id="PS50112"/>
    </source>
</evidence>
<accession>A0A4R3HZW1</accession>
<dbReference type="InterPro" id="IPR000014">
    <property type="entry name" value="PAS"/>
</dbReference>
<dbReference type="PRINTS" id="PR00344">
    <property type="entry name" value="BCTRLSENSOR"/>
</dbReference>
<dbReference type="SUPFAM" id="SSF55874">
    <property type="entry name" value="ATPase domain of HSP90 chaperone/DNA topoisomerase II/histidine kinase"/>
    <property type="match status" value="1"/>
</dbReference>
<dbReference type="SUPFAM" id="SSF48452">
    <property type="entry name" value="TPR-like"/>
    <property type="match status" value="1"/>
</dbReference>
<dbReference type="FunFam" id="3.30.565.10:FF:000006">
    <property type="entry name" value="Sensor histidine kinase WalK"/>
    <property type="match status" value="1"/>
</dbReference>
<dbReference type="Pfam" id="PF02518">
    <property type="entry name" value="HATPase_c"/>
    <property type="match status" value="1"/>
</dbReference>
<dbReference type="Gene3D" id="1.10.287.130">
    <property type="match status" value="1"/>
</dbReference>
<reference evidence="10 11" key="1">
    <citation type="submission" date="2019-03" db="EMBL/GenBank/DDBJ databases">
        <title>Genomic Encyclopedia of Type Strains, Phase IV (KMG-IV): sequencing the most valuable type-strain genomes for metagenomic binning, comparative biology and taxonomic classification.</title>
        <authorList>
            <person name="Goeker M."/>
        </authorList>
    </citation>
    <scope>NUCLEOTIDE SEQUENCE [LARGE SCALE GENOMIC DNA]</scope>
    <source>
        <strain evidence="10 11">DSM 7445</strain>
    </source>
</reference>
<keyword evidence="4" id="KW-0597">Phosphoprotein</keyword>
<dbReference type="InterPro" id="IPR004358">
    <property type="entry name" value="Sig_transdc_His_kin-like_C"/>
</dbReference>
<feature type="domain" description="PAS" evidence="8">
    <location>
        <begin position="1170"/>
        <end position="1240"/>
    </location>
</feature>
<dbReference type="Pfam" id="PF13191">
    <property type="entry name" value="AAA_16"/>
    <property type="match status" value="1"/>
</dbReference>
<dbReference type="NCBIfam" id="TIGR00229">
    <property type="entry name" value="sensory_box"/>
    <property type="match status" value="1"/>
</dbReference>
<organism evidence="10 11">
    <name type="scientific">Paucimonas lemoignei</name>
    <name type="common">Pseudomonas lemoignei</name>
    <dbReference type="NCBI Taxonomy" id="29443"/>
    <lineage>
        <taxon>Bacteria</taxon>
        <taxon>Pseudomonadati</taxon>
        <taxon>Pseudomonadota</taxon>
        <taxon>Betaproteobacteria</taxon>
        <taxon>Burkholderiales</taxon>
        <taxon>Burkholderiaceae</taxon>
        <taxon>Paucimonas</taxon>
    </lineage>
</organism>
<dbReference type="InterPro" id="IPR027417">
    <property type="entry name" value="P-loop_NTPase"/>
</dbReference>
<dbReference type="InterPro" id="IPR053159">
    <property type="entry name" value="Hybrid_Histidine_Kinase"/>
</dbReference>
<dbReference type="EMBL" id="SLZQ01000003">
    <property type="protein sequence ID" value="TCS37825.1"/>
    <property type="molecule type" value="Genomic_DNA"/>
</dbReference>
<evidence type="ECO:0000256" key="3">
    <source>
        <dbReference type="ARBA" id="ARBA00012438"/>
    </source>
</evidence>
<sequence length="1534" mass="168782">MTPPQSVPLSLPLYGRRKAIARLTHACRQLNPAQPVWVLAEGPAGIGKTSLVAFARAALQLAPTQFGAGKFEQFHRQTPYGALIVALRKLLQGVLALPQALQAEWRDLLLGGGAAQVAPLSDILPELGMFLGALPVPAALPPKDAQERLEAAFAYFIGCFARSGHPLLLFLDDLQWADVGTLRLLRKLDHAERLGQLVILGTFRDNEVTALHPLAQLLDNLEKRPQPPVRIRLGPLSAADIEEWLADTYQLDAPDAAAWLQQQSEGNPLFVSQLLSALRERGVMRREGGGWQWDAERLAQAHLSGNILGFMEARLRELSREQQTLLTCAASLGTEFGEDELMCVLELPRAQVKGLLARTEEAQLTEHVRDGNWRFTHDRIQQAAYRLLPDEQRRQQHLRIGRMLLAATLPEMLDAASFDLAAQFNQAVDLLSPREQLIVAGLNLRAGRRAKAAAAFESALAYFRAGKALLPASAWSSDYALVFELTTESAECAYAADELELAGQLFDEAISHARDRLDRARVYGIMIMFALNGGRARDAWNYGGACLAEFGIDLSGDNDALAQAIERDEPILRASLERESRQSLLGEAIPPSVEDEAVANLFLRLYAAGYQLGKNTYAYITLRMLEFGLASRHQAALAYGMMNFSVLLASRHGAYSEAERHAQLALQLAQRLDNAQLRSRIDYIYGSMVAHWTRPIATGLQALNSSYELAHLTADKVHIGLALSFSFRAHIMAGDPVPALLHLWEQTAPVIEQINSVPIAAMYTMIRQWLLAWQGKTLAPTTLASEDFEVDAFEAKLQAMPAKSPYHWFALLQAMLAHMHDENALAQRWIRHADGNLEAVTGQLAIPEHHFWRALILHAGGDAEALPAGLRMMEALATSSPDNFSARMWLLRAELLRSRKETDVALEAYHTAIDQARLQQHWLLLALALERVGDYFLGFGLKHQARAYLQEALATYHDWGAPAKVQQMLARYADDAGLAAAGARDAAAEIAQTIVAALGDIHLDGLLRQLLPLLARATGAARTAAFIVREGELMLEGHYDQDDAAAEAYPLPLALQHATDYPGQMIADSCARGSPVLLAAPASHATYGKLECWGRHTASAALCLPILRHGRLLGALYLERSKGDGFAAALALLEPLLPQIGTAIENALLYADLEQQIIDRTRAEKVAREGERRWRTFLDNAHMAVMALDLSGAIEYVNPFLCELFGYSREELVGQDWTRVLAPQEGAGMQAALIAELQAHGHCNSLTTLRTRDGQDRLIAWSSSLLRDPDGRPLGSIGIGADMTDQRKAERALRELNEDLELRVAQRTSDLAAANLELDSFAYSISHDLRAPLRSIDGFSQALAEDYGHAFDSQAQDYLRRVRNAAQRMGGMIDAMLHMSRQTRGALHLEDIDLSGMALEVLDELRQRPPERSVRIHIAPGMRARADARLLRVVLDNLLGNAWKYTAGKADAELAFVMEQRDGEAVYCVSDNGSGFDMARAGKLFQAFQRLHADVEGFGIGLTTAQRIIHRHGGRIWAEAKPGKGATFSFTLAA</sequence>
<dbReference type="InterPro" id="IPR013767">
    <property type="entry name" value="PAS_fold"/>
</dbReference>
<dbReference type="InterPro" id="IPR036890">
    <property type="entry name" value="HATPase_C_sf"/>
</dbReference>
<dbReference type="Gene3D" id="3.30.450.20">
    <property type="entry name" value="PAS domain"/>
    <property type="match status" value="1"/>
</dbReference>
<dbReference type="InterPro" id="IPR011990">
    <property type="entry name" value="TPR-like_helical_dom_sf"/>
</dbReference>
<gene>
    <name evidence="10" type="ORF">EDC30_103117</name>
</gene>
<evidence type="ECO:0000313" key="10">
    <source>
        <dbReference type="EMBL" id="TCS37825.1"/>
    </source>
</evidence>
<dbReference type="SUPFAM" id="SSF47384">
    <property type="entry name" value="Homodimeric domain of signal transducing histidine kinase"/>
    <property type="match status" value="1"/>
</dbReference>
<evidence type="ECO:0000256" key="6">
    <source>
        <dbReference type="ARBA" id="ARBA00022777"/>
    </source>
</evidence>
<dbReference type="SUPFAM" id="SSF55781">
    <property type="entry name" value="GAF domain-like"/>
    <property type="match status" value="1"/>
</dbReference>
<name>A0A4R3HZW1_PAULE</name>
<dbReference type="PROSITE" id="PS50109">
    <property type="entry name" value="HIS_KIN"/>
    <property type="match status" value="1"/>
</dbReference>
<evidence type="ECO:0000256" key="2">
    <source>
        <dbReference type="ARBA" id="ARBA00004429"/>
    </source>
</evidence>
<dbReference type="PANTHER" id="PTHR43642:SF1">
    <property type="entry name" value="HYBRID SIGNAL TRANSDUCTION HISTIDINE KINASE G"/>
    <property type="match status" value="1"/>
</dbReference>
<dbReference type="InterPro" id="IPR029016">
    <property type="entry name" value="GAF-like_dom_sf"/>
</dbReference>
<dbReference type="InterPro" id="IPR000700">
    <property type="entry name" value="PAS-assoc_C"/>
</dbReference>
<dbReference type="InterPro" id="IPR003594">
    <property type="entry name" value="HATPase_dom"/>
</dbReference>
<dbReference type="Pfam" id="PF00989">
    <property type="entry name" value="PAS"/>
    <property type="match status" value="1"/>
</dbReference>
<evidence type="ECO:0000259" key="7">
    <source>
        <dbReference type="PROSITE" id="PS50109"/>
    </source>
</evidence>
<feature type="domain" description="Histidine kinase" evidence="7">
    <location>
        <begin position="1324"/>
        <end position="1534"/>
    </location>
</feature>
<dbReference type="InterPro" id="IPR001610">
    <property type="entry name" value="PAC"/>
</dbReference>
<dbReference type="Pfam" id="PF13185">
    <property type="entry name" value="GAF_2"/>
    <property type="match status" value="1"/>
</dbReference>
<dbReference type="SUPFAM" id="SSF52540">
    <property type="entry name" value="P-loop containing nucleoside triphosphate hydrolases"/>
    <property type="match status" value="1"/>
</dbReference>
<comment type="catalytic activity">
    <reaction evidence="1">
        <text>ATP + protein L-histidine = ADP + protein N-phospho-L-histidine.</text>
        <dbReference type="EC" id="2.7.13.3"/>
    </reaction>
</comment>
<dbReference type="SMART" id="SM00388">
    <property type="entry name" value="HisKA"/>
    <property type="match status" value="1"/>
</dbReference>
<evidence type="ECO:0000313" key="11">
    <source>
        <dbReference type="Proteomes" id="UP000295382"/>
    </source>
</evidence>
<comment type="subcellular location">
    <subcellularLocation>
        <location evidence="2">Cell inner membrane</location>
        <topology evidence="2">Multi-pass membrane protein</topology>
    </subcellularLocation>
</comment>
<protein>
    <recommendedName>
        <fullName evidence="3">histidine kinase</fullName>
        <ecNumber evidence="3">2.7.13.3</ecNumber>
    </recommendedName>
</protein>
<dbReference type="SUPFAM" id="SSF55785">
    <property type="entry name" value="PYP-like sensor domain (PAS domain)"/>
    <property type="match status" value="1"/>
</dbReference>
<evidence type="ECO:0000256" key="1">
    <source>
        <dbReference type="ARBA" id="ARBA00000085"/>
    </source>
</evidence>
<dbReference type="InterPro" id="IPR036097">
    <property type="entry name" value="HisK_dim/P_sf"/>
</dbReference>
<dbReference type="Proteomes" id="UP000295382">
    <property type="component" value="Unassembled WGS sequence"/>
</dbReference>
<dbReference type="SMART" id="SM00086">
    <property type="entry name" value="PAC"/>
    <property type="match status" value="1"/>
</dbReference>
<dbReference type="PROSITE" id="PS50113">
    <property type="entry name" value="PAC"/>
    <property type="match status" value="1"/>
</dbReference>
<dbReference type="GO" id="GO:0000155">
    <property type="term" value="F:phosphorelay sensor kinase activity"/>
    <property type="evidence" value="ECO:0007669"/>
    <property type="project" value="InterPro"/>
</dbReference>
<dbReference type="CDD" id="cd00082">
    <property type="entry name" value="HisKA"/>
    <property type="match status" value="1"/>
</dbReference>
<feature type="domain" description="PAC" evidence="9">
    <location>
        <begin position="1242"/>
        <end position="1295"/>
    </location>
</feature>
<comment type="caution">
    <text evidence="10">The sequence shown here is derived from an EMBL/GenBank/DDBJ whole genome shotgun (WGS) entry which is preliminary data.</text>
</comment>
<dbReference type="CDD" id="cd00130">
    <property type="entry name" value="PAS"/>
    <property type="match status" value="1"/>
</dbReference>
<dbReference type="SMART" id="SM00091">
    <property type="entry name" value="PAS"/>
    <property type="match status" value="1"/>
</dbReference>
<keyword evidence="6" id="KW-0418">Kinase</keyword>
<evidence type="ECO:0000259" key="9">
    <source>
        <dbReference type="PROSITE" id="PS50113"/>
    </source>
</evidence>
<keyword evidence="11" id="KW-1185">Reference proteome</keyword>
<dbReference type="InterPro" id="IPR035965">
    <property type="entry name" value="PAS-like_dom_sf"/>
</dbReference>
<dbReference type="InterPro" id="IPR041664">
    <property type="entry name" value="AAA_16"/>
</dbReference>
<dbReference type="OrthoDB" id="9801841at2"/>
<dbReference type="GO" id="GO:0006355">
    <property type="term" value="P:regulation of DNA-templated transcription"/>
    <property type="evidence" value="ECO:0007669"/>
    <property type="project" value="InterPro"/>
</dbReference>
<dbReference type="FunFam" id="1.10.287.130:FF:000070">
    <property type="entry name" value="Histidine kinase sensor protein"/>
    <property type="match status" value="1"/>
</dbReference>
<dbReference type="InterPro" id="IPR003661">
    <property type="entry name" value="HisK_dim/P_dom"/>
</dbReference>
<keyword evidence="5" id="KW-0808">Transferase</keyword>
<dbReference type="Gene3D" id="3.30.565.10">
    <property type="entry name" value="Histidine kinase-like ATPase, C-terminal domain"/>
    <property type="match status" value="1"/>
</dbReference>
<dbReference type="InterPro" id="IPR003018">
    <property type="entry name" value="GAF"/>
</dbReference>
<proteinExistence type="predicted"/>
<dbReference type="SMART" id="SM00387">
    <property type="entry name" value="HATPase_c"/>
    <property type="match status" value="1"/>
</dbReference>
<dbReference type="InterPro" id="IPR005467">
    <property type="entry name" value="His_kinase_dom"/>
</dbReference>
<dbReference type="PANTHER" id="PTHR43642">
    <property type="entry name" value="HYBRID SIGNAL TRANSDUCTION HISTIDINE KINASE G"/>
    <property type="match status" value="1"/>
</dbReference>
<dbReference type="PROSITE" id="PS50112">
    <property type="entry name" value="PAS"/>
    <property type="match status" value="1"/>
</dbReference>
<dbReference type="SMART" id="SM00065">
    <property type="entry name" value="GAF"/>
    <property type="match status" value="1"/>
</dbReference>
<dbReference type="Gene3D" id="3.30.450.40">
    <property type="match status" value="1"/>
</dbReference>
<dbReference type="GO" id="GO:0005886">
    <property type="term" value="C:plasma membrane"/>
    <property type="evidence" value="ECO:0007669"/>
    <property type="project" value="UniProtKB-SubCell"/>
</dbReference>
<dbReference type="EC" id="2.7.13.3" evidence="3"/>
<evidence type="ECO:0000256" key="5">
    <source>
        <dbReference type="ARBA" id="ARBA00022679"/>
    </source>
</evidence>
<evidence type="ECO:0000256" key="4">
    <source>
        <dbReference type="ARBA" id="ARBA00022553"/>
    </source>
</evidence>